<feature type="transmembrane region" description="Helical" evidence="1">
    <location>
        <begin position="21"/>
        <end position="43"/>
    </location>
</feature>
<evidence type="ECO:0000313" key="2">
    <source>
        <dbReference type="EMBL" id="OAP90886.1"/>
    </source>
</evidence>
<proteinExistence type="predicted"/>
<accession>A0A179BGS2</accession>
<gene>
    <name evidence="2" type="ORF">A4U53_28700</name>
</gene>
<dbReference type="AlphaFoldDB" id="A0A179BGS2"/>
<reference evidence="2" key="1">
    <citation type="submission" date="2016-04" db="EMBL/GenBank/DDBJ databases">
        <title>Fast-growing isolate from the root nodules of Vavilovia formosa.</title>
        <authorList>
            <person name="Kimeklis A."/>
            <person name="Safronova V."/>
            <person name="Belimov A."/>
            <person name="Andronov E."/>
        </authorList>
    </citation>
    <scope>NUCLEOTIDE SEQUENCE [LARGE SCALE GENOMIC DNA]</scope>
    <source>
        <strain evidence="2">Vaf-46</strain>
    </source>
</reference>
<organism evidence="2">
    <name type="scientific">Rhizobium leguminosarum</name>
    <dbReference type="NCBI Taxonomy" id="384"/>
    <lineage>
        <taxon>Bacteria</taxon>
        <taxon>Pseudomonadati</taxon>
        <taxon>Pseudomonadota</taxon>
        <taxon>Alphaproteobacteria</taxon>
        <taxon>Hyphomicrobiales</taxon>
        <taxon>Rhizobiaceae</taxon>
        <taxon>Rhizobium/Agrobacterium group</taxon>
        <taxon>Rhizobium</taxon>
    </lineage>
</organism>
<evidence type="ECO:0000256" key="1">
    <source>
        <dbReference type="SAM" id="Phobius"/>
    </source>
</evidence>
<comment type="caution">
    <text evidence="2">The sequence shown here is derived from an EMBL/GenBank/DDBJ whole genome shotgun (WGS) entry which is preliminary data.</text>
</comment>
<keyword evidence="1" id="KW-0472">Membrane</keyword>
<dbReference type="EMBL" id="LWBS01000415">
    <property type="protein sequence ID" value="OAP90886.1"/>
    <property type="molecule type" value="Genomic_DNA"/>
</dbReference>
<protein>
    <submittedName>
        <fullName evidence="2">Uncharacterized protein</fullName>
    </submittedName>
</protein>
<sequence length="72" mass="7752">MSIGDDGELAVHRAMIEREEALRLAVAHHIVAVWIAAGDLGLFTSGRRSLSFKGFWPCSLRSASIAASRSAQ</sequence>
<keyword evidence="1" id="KW-0812">Transmembrane</keyword>
<name>A0A179BGS2_RHILE</name>
<keyword evidence="1" id="KW-1133">Transmembrane helix</keyword>